<organism evidence="2 3">
    <name type="scientific">Propioniciclava soli</name>
    <dbReference type="NCBI Taxonomy" id="2775081"/>
    <lineage>
        <taxon>Bacteria</taxon>
        <taxon>Bacillati</taxon>
        <taxon>Actinomycetota</taxon>
        <taxon>Actinomycetes</taxon>
        <taxon>Propionibacteriales</taxon>
        <taxon>Propionibacteriaceae</taxon>
        <taxon>Propioniciclava</taxon>
    </lineage>
</organism>
<dbReference type="SUPFAM" id="SSF51695">
    <property type="entry name" value="PLC-like phosphodiesterases"/>
    <property type="match status" value="1"/>
</dbReference>
<protein>
    <submittedName>
        <fullName evidence="2">Glycerophosphodiester phosphodiesterase family protein</fullName>
    </submittedName>
</protein>
<feature type="domain" description="GP-PDE" evidence="1">
    <location>
        <begin position="16"/>
        <end position="254"/>
    </location>
</feature>
<evidence type="ECO:0000259" key="1">
    <source>
        <dbReference type="PROSITE" id="PS51704"/>
    </source>
</evidence>
<gene>
    <name evidence="2" type="ORF">PCC79_08370</name>
</gene>
<name>A0ABZ3CDV3_9ACTN</name>
<accession>A0ABZ3CDV3</accession>
<dbReference type="Gene3D" id="3.20.20.190">
    <property type="entry name" value="Phosphatidylinositol (PI) phosphodiesterase"/>
    <property type="match status" value="1"/>
</dbReference>
<reference evidence="2 3" key="1">
    <citation type="journal article" date="2023" name="Environ Microbiome">
        <title>A coral-associated actinobacterium mitigates coral bleaching under heat stress.</title>
        <authorList>
            <person name="Li J."/>
            <person name="Zou Y."/>
            <person name="Li Q."/>
            <person name="Zhang J."/>
            <person name="Bourne D.G."/>
            <person name="Lyu Y."/>
            <person name="Liu C."/>
            <person name="Zhang S."/>
        </authorList>
    </citation>
    <scope>NUCLEOTIDE SEQUENCE [LARGE SCALE GENOMIC DNA]</scope>
    <source>
        <strain evidence="2 3">SCSIO 13291</strain>
    </source>
</reference>
<dbReference type="Proteomes" id="UP001434337">
    <property type="component" value="Chromosome"/>
</dbReference>
<dbReference type="RefSeq" id="WP_342373560.1">
    <property type="nucleotide sequence ID" value="NZ_CP115965.1"/>
</dbReference>
<dbReference type="Pfam" id="PF03009">
    <property type="entry name" value="GDPD"/>
    <property type="match status" value="1"/>
</dbReference>
<dbReference type="PANTHER" id="PTHR43805">
    <property type="entry name" value="GLYCEROPHOSPHORYL DIESTER PHOSPHODIESTERASE"/>
    <property type="match status" value="1"/>
</dbReference>
<dbReference type="InterPro" id="IPR030395">
    <property type="entry name" value="GP_PDE_dom"/>
</dbReference>
<dbReference type="PANTHER" id="PTHR43805:SF1">
    <property type="entry name" value="GP-PDE DOMAIN-CONTAINING PROTEIN"/>
    <property type="match status" value="1"/>
</dbReference>
<dbReference type="PROSITE" id="PS51704">
    <property type="entry name" value="GP_PDE"/>
    <property type="match status" value="1"/>
</dbReference>
<evidence type="ECO:0000313" key="2">
    <source>
        <dbReference type="EMBL" id="WZX00182.1"/>
    </source>
</evidence>
<keyword evidence="3" id="KW-1185">Reference proteome</keyword>
<evidence type="ECO:0000313" key="3">
    <source>
        <dbReference type="Proteomes" id="UP001434337"/>
    </source>
</evidence>
<proteinExistence type="predicted"/>
<dbReference type="InterPro" id="IPR017946">
    <property type="entry name" value="PLC-like_Pdiesterase_TIM-brl"/>
</dbReference>
<dbReference type="EMBL" id="CP115965">
    <property type="protein sequence ID" value="WZX00182.1"/>
    <property type="molecule type" value="Genomic_DNA"/>
</dbReference>
<sequence length="264" mass="28804">MVARRADDFAYFEGRFVALAHRGGVTDDEPADVENSLRGFAAAWAAGFRYLETDVHVTGDGVLVAFHDEVLDRVTDAAGRLADLPWAEVARARIGGQEPIPRLDELMDALPGARFNIDLKASGAVDALVATLDRLGAHDRVCVGSFGQARIERFRRLTQGRVATAASPVESAVFGLAPGLRRVWPLRGQVFQIPEHHPQTGLRLLSPGMIADAHHRGAQVHVWTVNDRPTMERLIDAGVDGLVSDDLVTLRSVLIDRDLWEGQP</sequence>